<dbReference type="OrthoDB" id="5700660at2"/>
<dbReference type="InterPro" id="IPR039420">
    <property type="entry name" value="WalR-like"/>
</dbReference>
<keyword evidence="2" id="KW-0805">Transcription regulation</keyword>
<keyword evidence="1 5" id="KW-0597">Phosphoprotein</keyword>
<dbReference type="PANTHER" id="PTHR48111">
    <property type="entry name" value="REGULATOR OF RPOS"/>
    <property type="match status" value="1"/>
</dbReference>
<feature type="domain" description="Response regulatory" evidence="6">
    <location>
        <begin position="2"/>
        <end position="116"/>
    </location>
</feature>
<dbReference type="InterPro" id="IPR011006">
    <property type="entry name" value="CheY-like_superfamily"/>
</dbReference>
<proteinExistence type="predicted"/>
<protein>
    <submittedName>
        <fullName evidence="7">Response regulator with CheY-like receiver domain and winged-helix DNA-binding domain</fullName>
    </submittedName>
</protein>
<dbReference type="GO" id="GO:0032993">
    <property type="term" value="C:protein-DNA complex"/>
    <property type="evidence" value="ECO:0007669"/>
    <property type="project" value="TreeGrafter"/>
</dbReference>
<dbReference type="AlphaFoldDB" id="K7QW78"/>
<dbReference type="SMART" id="SM00448">
    <property type="entry name" value="REC"/>
    <property type="match status" value="1"/>
</dbReference>
<keyword evidence="3 7" id="KW-0238">DNA-binding</keyword>
<dbReference type="PATRIC" id="fig|751945.3.peg.576"/>
<sequence length="119" mass="13009">MRVLLVDDEESILVPLEFLLRKGGHEVVLARTGEEALRALEEGGFALVVLDLMLPGLDGFSVLEALKGRPERPKVLVLTARGREADRAKALALGAEAFMTKPFSTRALMEEVRRLLGEG</sequence>
<evidence type="ECO:0000256" key="4">
    <source>
        <dbReference type="ARBA" id="ARBA00023163"/>
    </source>
</evidence>
<dbReference type="GO" id="GO:0000976">
    <property type="term" value="F:transcription cis-regulatory region binding"/>
    <property type="evidence" value="ECO:0007669"/>
    <property type="project" value="TreeGrafter"/>
</dbReference>
<dbReference type="EMBL" id="CP003249">
    <property type="protein sequence ID" value="AFV75653.1"/>
    <property type="molecule type" value="Genomic_DNA"/>
</dbReference>
<organism evidence="7 8">
    <name type="scientific">Thermus oshimai JL-2</name>
    <dbReference type="NCBI Taxonomy" id="751945"/>
    <lineage>
        <taxon>Bacteria</taxon>
        <taxon>Thermotogati</taxon>
        <taxon>Deinococcota</taxon>
        <taxon>Deinococci</taxon>
        <taxon>Thermales</taxon>
        <taxon>Thermaceae</taxon>
        <taxon>Thermus</taxon>
    </lineage>
</organism>
<dbReference type="InterPro" id="IPR001789">
    <property type="entry name" value="Sig_transdc_resp-reg_receiver"/>
</dbReference>
<name>K7QW78_THEOS</name>
<dbReference type="GO" id="GO:0000156">
    <property type="term" value="F:phosphorelay response regulator activity"/>
    <property type="evidence" value="ECO:0007669"/>
    <property type="project" value="TreeGrafter"/>
</dbReference>
<dbReference type="STRING" id="751945.Theos_0590"/>
<dbReference type="KEGG" id="tos:Theos_0590"/>
<dbReference type="HOGENOM" id="CLU_000445_69_9_0"/>
<evidence type="ECO:0000256" key="1">
    <source>
        <dbReference type="ARBA" id="ARBA00022553"/>
    </source>
</evidence>
<dbReference type="PROSITE" id="PS50110">
    <property type="entry name" value="RESPONSE_REGULATORY"/>
    <property type="match status" value="1"/>
</dbReference>
<reference evidence="7 8" key="1">
    <citation type="journal article" date="2013" name="Genome Announc.">
        <title>Whole Genome Sequencing of Thermus oshimai JL-2 and Thermus thermophilus JL-18, Incomplete Denitrifiers from the United States Great Basin.</title>
        <authorList>
            <person name="Murugapiran S.K."/>
            <person name="Huntemann M."/>
            <person name="Wei C.L."/>
            <person name="Han J."/>
            <person name="Detter J.C."/>
            <person name="Han C.S."/>
            <person name="Erkkila T.H."/>
            <person name="Teshima H."/>
            <person name="Chen A."/>
            <person name="Kyrpides N."/>
            <person name="Mavrommatis K."/>
            <person name="Markowitz V."/>
            <person name="Szeto E."/>
            <person name="Ivanova N."/>
            <person name="Pagani I."/>
            <person name="Lam J."/>
            <person name="McDonald A.I."/>
            <person name="Dodsworth J.A."/>
            <person name="Pati A."/>
            <person name="Goodwin L."/>
            <person name="Peters L."/>
            <person name="Pitluck S."/>
            <person name="Woyke T."/>
            <person name="Hedlund B.P."/>
        </authorList>
    </citation>
    <scope>NUCLEOTIDE SEQUENCE</scope>
    <source>
        <strain evidence="7 8">JL-2</strain>
    </source>
</reference>
<evidence type="ECO:0000256" key="3">
    <source>
        <dbReference type="ARBA" id="ARBA00023125"/>
    </source>
</evidence>
<dbReference type="Proteomes" id="UP000000211">
    <property type="component" value="Chromosome"/>
</dbReference>
<dbReference type="Gene3D" id="3.40.50.2300">
    <property type="match status" value="1"/>
</dbReference>
<dbReference type="eggNOG" id="COG0745">
    <property type="taxonomic scope" value="Bacteria"/>
</dbReference>
<dbReference type="SUPFAM" id="SSF52172">
    <property type="entry name" value="CheY-like"/>
    <property type="match status" value="1"/>
</dbReference>
<evidence type="ECO:0000313" key="8">
    <source>
        <dbReference type="Proteomes" id="UP000000211"/>
    </source>
</evidence>
<evidence type="ECO:0000256" key="2">
    <source>
        <dbReference type="ARBA" id="ARBA00023015"/>
    </source>
</evidence>
<dbReference type="CDD" id="cd17574">
    <property type="entry name" value="REC_OmpR"/>
    <property type="match status" value="1"/>
</dbReference>
<keyword evidence="4" id="KW-0804">Transcription</keyword>
<dbReference type="PANTHER" id="PTHR48111:SF72">
    <property type="entry name" value="SENSORY TRANSDUCTION PROTEIN REGX3"/>
    <property type="match status" value="1"/>
</dbReference>
<evidence type="ECO:0000259" key="6">
    <source>
        <dbReference type="PROSITE" id="PS50110"/>
    </source>
</evidence>
<keyword evidence="8" id="KW-1185">Reference proteome</keyword>
<feature type="modified residue" description="4-aspartylphosphate" evidence="5">
    <location>
        <position position="51"/>
    </location>
</feature>
<dbReference type="Pfam" id="PF00072">
    <property type="entry name" value="Response_reg"/>
    <property type="match status" value="1"/>
</dbReference>
<gene>
    <name evidence="7" type="ORF">Theos_0590</name>
</gene>
<dbReference type="GO" id="GO:0006355">
    <property type="term" value="P:regulation of DNA-templated transcription"/>
    <property type="evidence" value="ECO:0007669"/>
    <property type="project" value="TreeGrafter"/>
</dbReference>
<accession>K7QW78</accession>
<evidence type="ECO:0000256" key="5">
    <source>
        <dbReference type="PROSITE-ProRule" id="PRU00169"/>
    </source>
</evidence>
<evidence type="ECO:0000313" key="7">
    <source>
        <dbReference type="EMBL" id="AFV75653.1"/>
    </source>
</evidence>
<dbReference type="RefSeq" id="WP_016328847.1">
    <property type="nucleotide sequence ID" value="NC_019386.1"/>
</dbReference>
<dbReference type="GO" id="GO:0005829">
    <property type="term" value="C:cytosol"/>
    <property type="evidence" value="ECO:0007669"/>
    <property type="project" value="TreeGrafter"/>
</dbReference>